<dbReference type="InterPro" id="IPR019704">
    <property type="entry name" value="Flagellar_assmbl_FliX_class2"/>
</dbReference>
<feature type="region of interest" description="Disordered" evidence="1">
    <location>
        <begin position="87"/>
        <end position="106"/>
    </location>
</feature>
<keyword evidence="3" id="KW-1185">Reference proteome</keyword>
<dbReference type="AlphaFoldDB" id="A0A2P7QGI6"/>
<name>A0A2P7QGI6_9SPHN</name>
<evidence type="ECO:0008006" key="4">
    <source>
        <dbReference type="Google" id="ProtNLM"/>
    </source>
</evidence>
<evidence type="ECO:0000256" key="1">
    <source>
        <dbReference type="SAM" id="MobiDB-lite"/>
    </source>
</evidence>
<dbReference type="Pfam" id="PF10768">
    <property type="entry name" value="FliX"/>
    <property type="match status" value="1"/>
</dbReference>
<dbReference type="Proteomes" id="UP000241167">
    <property type="component" value="Unassembled WGS sequence"/>
</dbReference>
<dbReference type="EMBL" id="PXYI01000010">
    <property type="protein sequence ID" value="PSJ37075.1"/>
    <property type="molecule type" value="Genomic_DNA"/>
</dbReference>
<organism evidence="2 3">
    <name type="scientific">Allosphingosinicella deserti</name>
    <dbReference type="NCBI Taxonomy" id="2116704"/>
    <lineage>
        <taxon>Bacteria</taxon>
        <taxon>Pseudomonadati</taxon>
        <taxon>Pseudomonadota</taxon>
        <taxon>Alphaproteobacteria</taxon>
        <taxon>Sphingomonadales</taxon>
        <taxon>Sphingomonadaceae</taxon>
        <taxon>Allosphingosinicella</taxon>
    </lineage>
</organism>
<dbReference type="GO" id="GO:0044781">
    <property type="term" value="P:bacterial-type flagellum organization"/>
    <property type="evidence" value="ECO:0007669"/>
    <property type="project" value="InterPro"/>
</dbReference>
<reference evidence="2 3" key="1">
    <citation type="submission" date="2018-03" db="EMBL/GenBank/DDBJ databases">
        <title>The draft genome of Sphingosinicella sp. GL-C-18.</title>
        <authorList>
            <person name="Liu L."/>
            <person name="Li L."/>
            <person name="Liang L."/>
            <person name="Zhang X."/>
            <person name="Wang T."/>
        </authorList>
    </citation>
    <scope>NUCLEOTIDE SEQUENCE [LARGE SCALE GENOMIC DNA]</scope>
    <source>
        <strain evidence="2 3">GL-C-18</strain>
    </source>
</reference>
<sequence length="134" mass="14548">MIVRINGVTPISPKDLKPVRGVSGRFTVPTDDGAPSATGALQALTSVDMLLAIASVDDEAERRRQMASHAAAGLDALEALDQAEDDEIRREKAEQLSEWAQGVPEDGHPEITRILRQIELRALIEIAKIERDGD</sequence>
<accession>A0A2P7QGI6</accession>
<gene>
    <name evidence="2" type="ORF">C7I55_23720</name>
</gene>
<evidence type="ECO:0000313" key="2">
    <source>
        <dbReference type="EMBL" id="PSJ37075.1"/>
    </source>
</evidence>
<proteinExistence type="predicted"/>
<protein>
    <recommendedName>
        <fullName evidence="4">Flagellar assembly regulator FliX</fullName>
    </recommendedName>
</protein>
<comment type="caution">
    <text evidence="2">The sequence shown here is derived from an EMBL/GenBank/DDBJ whole genome shotgun (WGS) entry which is preliminary data.</text>
</comment>
<evidence type="ECO:0000313" key="3">
    <source>
        <dbReference type="Proteomes" id="UP000241167"/>
    </source>
</evidence>